<evidence type="ECO:0000313" key="1">
    <source>
        <dbReference type="EMBL" id="PKI74453.1"/>
    </source>
</evidence>
<reference evidence="1 2" key="1">
    <citation type="submission" date="2017-11" db="EMBL/GenBank/DDBJ databases">
        <title>De-novo sequencing of pomegranate (Punica granatum L.) genome.</title>
        <authorList>
            <person name="Akparov Z."/>
            <person name="Amiraslanov A."/>
            <person name="Hajiyeva S."/>
            <person name="Abbasov M."/>
            <person name="Kaur K."/>
            <person name="Hamwieh A."/>
            <person name="Solovyev V."/>
            <person name="Salamov A."/>
            <person name="Braich B."/>
            <person name="Kosarev P."/>
            <person name="Mahmoud A."/>
            <person name="Hajiyev E."/>
            <person name="Babayeva S."/>
            <person name="Izzatullayeva V."/>
            <person name="Mammadov A."/>
            <person name="Mammadov A."/>
            <person name="Sharifova S."/>
            <person name="Ojaghi J."/>
            <person name="Eynullazada K."/>
            <person name="Bayramov B."/>
            <person name="Abdulazimova A."/>
            <person name="Shahmuradov I."/>
        </authorList>
    </citation>
    <scope>NUCLEOTIDE SEQUENCE [LARGE SCALE GENOMIC DNA]</scope>
    <source>
        <strain evidence="2">cv. AG2017</strain>
        <tissue evidence="1">Leaf</tissue>
    </source>
</reference>
<proteinExistence type="predicted"/>
<organism evidence="1 2">
    <name type="scientific">Punica granatum</name>
    <name type="common">Pomegranate</name>
    <dbReference type="NCBI Taxonomy" id="22663"/>
    <lineage>
        <taxon>Eukaryota</taxon>
        <taxon>Viridiplantae</taxon>
        <taxon>Streptophyta</taxon>
        <taxon>Embryophyta</taxon>
        <taxon>Tracheophyta</taxon>
        <taxon>Spermatophyta</taxon>
        <taxon>Magnoliopsida</taxon>
        <taxon>eudicotyledons</taxon>
        <taxon>Gunneridae</taxon>
        <taxon>Pentapetalae</taxon>
        <taxon>rosids</taxon>
        <taxon>malvids</taxon>
        <taxon>Myrtales</taxon>
        <taxon>Lythraceae</taxon>
        <taxon>Punica</taxon>
    </lineage>
</organism>
<sequence length="165" mass="18964">MDKFLFLVCGSEFRLVGAHMLVHDRIALEYPPSYMTNNVKRNRHYLFTTRRSKTAEINVMRAHRSRRSGPTGPAGLRKAEWSLRCPWDQLNSRVIVLPRFVHPDHNHPPFGYYLGRNGDSRLDPIPLSGRAHSVCVGALNPVIDGWGVRSRVNHFLWSQARPARK</sequence>
<evidence type="ECO:0000313" key="2">
    <source>
        <dbReference type="Proteomes" id="UP000233551"/>
    </source>
</evidence>
<protein>
    <submittedName>
        <fullName evidence="1">Uncharacterized protein</fullName>
    </submittedName>
</protein>
<gene>
    <name evidence="1" type="ORF">CRG98_005135</name>
</gene>
<dbReference type="EMBL" id="PGOL01000205">
    <property type="protein sequence ID" value="PKI74453.1"/>
    <property type="molecule type" value="Genomic_DNA"/>
</dbReference>
<keyword evidence="2" id="KW-1185">Reference proteome</keyword>
<dbReference type="AlphaFoldDB" id="A0A2I0L1G1"/>
<dbReference type="Proteomes" id="UP000233551">
    <property type="component" value="Unassembled WGS sequence"/>
</dbReference>
<accession>A0A2I0L1G1</accession>
<name>A0A2I0L1G1_PUNGR</name>
<comment type="caution">
    <text evidence="1">The sequence shown here is derived from an EMBL/GenBank/DDBJ whole genome shotgun (WGS) entry which is preliminary data.</text>
</comment>